<dbReference type="EMBL" id="JBBBZM010000017">
    <property type="protein sequence ID" value="KAL0638813.1"/>
    <property type="molecule type" value="Genomic_DNA"/>
</dbReference>
<feature type="region of interest" description="Disordered" evidence="1">
    <location>
        <begin position="150"/>
        <end position="193"/>
    </location>
</feature>
<evidence type="ECO:0000313" key="3">
    <source>
        <dbReference type="EMBL" id="KAL0638813.1"/>
    </source>
</evidence>
<gene>
    <name evidence="3" type="ORF">Q9L58_002042</name>
</gene>
<feature type="compositionally biased region" description="Basic and acidic residues" evidence="1">
    <location>
        <begin position="177"/>
        <end position="193"/>
    </location>
</feature>
<feature type="domain" description="C2H2-type" evidence="2">
    <location>
        <begin position="85"/>
        <end position="106"/>
    </location>
</feature>
<keyword evidence="4" id="KW-1185">Reference proteome</keyword>
<name>A0ABR3GSL4_9PEZI</name>
<reference evidence="3 4" key="1">
    <citation type="submission" date="2024-02" db="EMBL/GenBank/DDBJ databases">
        <title>Discinaceae phylogenomics.</title>
        <authorList>
            <person name="Dirks A.C."/>
            <person name="James T.Y."/>
        </authorList>
    </citation>
    <scope>NUCLEOTIDE SEQUENCE [LARGE SCALE GENOMIC DNA]</scope>
    <source>
        <strain evidence="3 4">ACD0624</strain>
    </source>
</reference>
<dbReference type="PANTHER" id="PTHR21354:SF0">
    <property type="entry name" value="ZINC FINGER PROTEIN 511"/>
    <property type="match status" value="1"/>
</dbReference>
<proteinExistence type="predicted"/>
<accession>A0ABR3GSL4</accession>
<organism evidence="3 4">
    <name type="scientific">Discina gigas</name>
    <dbReference type="NCBI Taxonomy" id="1032678"/>
    <lineage>
        <taxon>Eukaryota</taxon>
        <taxon>Fungi</taxon>
        <taxon>Dikarya</taxon>
        <taxon>Ascomycota</taxon>
        <taxon>Pezizomycotina</taxon>
        <taxon>Pezizomycetes</taxon>
        <taxon>Pezizales</taxon>
        <taxon>Discinaceae</taxon>
        <taxon>Discina</taxon>
    </lineage>
</organism>
<sequence>MTQKRLRSDSAASSSTWTIFAASSAPDSDGDAVPTNPHDTKHSRSSPSVGHAAIACFLPPSCAGTPFVTHELFETHYVHAHTNRCLECGRNFPTARFLDLHIAEWHDPLSLSMCVRVWVDKQKNRQGLMERQEYNWGIVQWGIDNHTTLLTRPRAPPVEPTTPTKAKKLGGKNPSPKARDAGGRKRQAEVKEGEGAIEVREEGMDLKEERGMEVVKEVKEVEMADVVGAMGGLKLVPVSVRFGRRGAGR</sequence>
<dbReference type="PROSITE" id="PS00028">
    <property type="entry name" value="ZINC_FINGER_C2H2_1"/>
    <property type="match status" value="1"/>
</dbReference>
<evidence type="ECO:0000256" key="1">
    <source>
        <dbReference type="SAM" id="MobiDB-lite"/>
    </source>
</evidence>
<protein>
    <recommendedName>
        <fullName evidence="2">C2H2-type domain-containing protein</fullName>
    </recommendedName>
</protein>
<evidence type="ECO:0000259" key="2">
    <source>
        <dbReference type="PROSITE" id="PS00028"/>
    </source>
</evidence>
<dbReference type="InterPro" id="IPR013087">
    <property type="entry name" value="Znf_C2H2_type"/>
</dbReference>
<comment type="caution">
    <text evidence="3">The sequence shown here is derived from an EMBL/GenBank/DDBJ whole genome shotgun (WGS) entry which is preliminary data.</text>
</comment>
<dbReference type="PANTHER" id="PTHR21354">
    <property type="entry name" value="ZINC FINGER PROTEIN 511"/>
    <property type="match status" value="1"/>
</dbReference>
<evidence type="ECO:0000313" key="4">
    <source>
        <dbReference type="Proteomes" id="UP001447188"/>
    </source>
</evidence>
<dbReference type="Proteomes" id="UP001447188">
    <property type="component" value="Unassembled WGS sequence"/>
</dbReference>
<feature type="region of interest" description="Disordered" evidence="1">
    <location>
        <begin position="22"/>
        <end position="46"/>
    </location>
</feature>
<dbReference type="InterPro" id="IPR039258">
    <property type="entry name" value="ZNF511"/>
</dbReference>